<dbReference type="RefSeq" id="WP_397091214.1">
    <property type="nucleotide sequence ID" value="NZ_JBITGY010000017.1"/>
</dbReference>
<reference evidence="3 4" key="1">
    <citation type="submission" date="2024-10" db="EMBL/GenBank/DDBJ databases">
        <title>The Natural Products Discovery Center: Release of the First 8490 Sequenced Strains for Exploring Actinobacteria Biosynthetic Diversity.</title>
        <authorList>
            <person name="Kalkreuter E."/>
            <person name="Kautsar S.A."/>
            <person name="Yang D."/>
            <person name="Bader C.D."/>
            <person name="Teijaro C.N."/>
            <person name="Fluegel L."/>
            <person name="Davis C.M."/>
            <person name="Simpson J.R."/>
            <person name="Lauterbach L."/>
            <person name="Steele A.D."/>
            <person name="Gui C."/>
            <person name="Meng S."/>
            <person name="Li G."/>
            <person name="Viehrig K."/>
            <person name="Ye F."/>
            <person name="Su P."/>
            <person name="Kiefer A.F."/>
            <person name="Nichols A."/>
            <person name="Cepeda A.J."/>
            <person name="Yan W."/>
            <person name="Fan B."/>
            <person name="Jiang Y."/>
            <person name="Adhikari A."/>
            <person name="Zheng C.-J."/>
            <person name="Schuster L."/>
            <person name="Cowan T.M."/>
            <person name="Smanski M.J."/>
            <person name="Chevrette M.G."/>
            <person name="De Carvalho L.P.S."/>
            <person name="Shen B."/>
        </authorList>
    </citation>
    <scope>NUCLEOTIDE SEQUENCE [LARGE SCALE GENOMIC DNA]</scope>
    <source>
        <strain evidence="3 4">NPDC050545</strain>
    </source>
</reference>
<dbReference type="EMBL" id="JBITGY010000017">
    <property type="protein sequence ID" value="MFI6505164.1"/>
    <property type="molecule type" value="Genomic_DNA"/>
</dbReference>
<feature type="region of interest" description="Disordered" evidence="1">
    <location>
        <begin position="815"/>
        <end position="838"/>
    </location>
</feature>
<evidence type="ECO:0000259" key="2">
    <source>
        <dbReference type="PROSITE" id="PS51194"/>
    </source>
</evidence>
<dbReference type="Gene3D" id="3.40.50.300">
    <property type="entry name" value="P-loop containing nucleotide triphosphate hydrolases"/>
    <property type="match status" value="1"/>
</dbReference>
<evidence type="ECO:0000313" key="3">
    <source>
        <dbReference type="EMBL" id="MFI6505164.1"/>
    </source>
</evidence>
<organism evidence="3 4">
    <name type="scientific">Nonomuraea typhae</name>
    <dbReference type="NCBI Taxonomy" id="2603600"/>
    <lineage>
        <taxon>Bacteria</taxon>
        <taxon>Bacillati</taxon>
        <taxon>Actinomycetota</taxon>
        <taxon>Actinomycetes</taxon>
        <taxon>Streptosporangiales</taxon>
        <taxon>Streptosporangiaceae</taxon>
        <taxon>Nonomuraea</taxon>
    </lineage>
</organism>
<dbReference type="SUPFAM" id="SSF52540">
    <property type="entry name" value="P-loop containing nucleoside triphosphate hydrolases"/>
    <property type="match status" value="2"/>
</dbReference>
<dbReference type="Proteomes" id="UP001612741">
    <property type="component" value="Unassembled WGS sequence"/>
</dbReference>
<evidence type="ECO:0000313" key="4">
    <source>
        <dbReference type="Proteomes" id="UP001612741"/>
    </source>
</evidence>
<dbReference type="GO" id="GO:0004386">
    <property type="term" value="F:helicase activity"/>
    <property type="evidence" value="ECO:0007669"/>
    <property type="project" value="UniProtKB-KW"/>
</dbReference>
<dbReference type="InterPro" id="IPR027417">
    <property type="entry name" value="P-loop_NTPase"/>
</dbReference>
<evidence type="ECO:0000256" key="1">
    <source>
        <dbReference type="SAM" id="MobiDB-lite"/>
    </source>
</evidence>
<keyword evidence="3" id="KW-0378">Hydrolase</keyword>
<name>A0ABW7ZAG7_9ACTN</name>
<comment type="caution">
    <text evidence="3">The sequence shown here is derived from an EMBL/GenBank/DDBJ whole genome shotgun (WGS) entry which is preliminary data.</text>
</comment>
<dbReference type="PROSITE" id="PS51194">
    <property type="entry name" value="HELICASE_CTER"/>
    <property type="match status" value="1"/>
</dbReference>
<keyword evidence="3" id="KW-0547">Nucleotide-binding</keyword>
<dbReference type="InterPro" id="IPR001650">
    <property type="entry name" value="Helicase_C-like"/>
</dbReference>
<proteinExistence type="predicted"/>
<keyword evidence="3" id="KW-0347">Helicase</keyword>
<dbReference type="NCBIfam" id="NF038326">
    <property type="entry name" value="DISARM_DrmAL"/>
    <property type="match status" value="1"/>
</dbReference>
<keyword evidence="4" id="KW-1185">Reference proteome</keyword>
<feature type="domain" description="Helicase C-terminal" evidence="2">
    <location>
        <begin position="992"/>
        <end position="1137"/>
    </location>
</feature>
<dbReference type="Pfam" id="PF00271">
    <property type="entry name" value="Helicase_C"/>
    <property type="match status" value="1"/>
</dbReference>
<protein>
    <submittedName>
        <fullName evidence="3">DISARM system helicase DrmA</fullName>
    </submittedName>
</protein>
<keyword evidence="3" id="KW-0067">ATP-binding</keyword>
<gene>
    <name evidence="3" type="primary">drmA</name>
    <name evidence="3" type="ORF">ACIBG2_47840</name>
</gene>
<sequence length="1301" mass="142606">MAERDSLVEAIVAEVLGPRDGAAETLSSDENPLDEYIVGVLAPASSPSVELDAYEELVGEGEFGADDEEATDVSVPSRSSTAGVLPSLKLDPMARPASMGISLSIEGTNAPVLDICSTWARYARSQEGSWQRRPHGRVWRNVECSEDLVLRDPGDPDVSVKVRSRRYRNGTWQLSVFVVNDTPFSSDRPHPEDHVYQPQVRIRCGNGTIAPLERQRRSHDPEEEELALLYQDRPVFARGHLCSAVWQSVDPERPHPDGLRGSRAPFIWSDGKHLFDAETVAAFSPADVRSEFVPIVPVNAPNKAWPDHMGTSPELNPMNLAELDDGVALGQALAPLADGYERWINLLEEDAGRPAPEMPAGRHILGCRRALARIQDGIMLLQQDEDARLAFCFANRAIALQSEWTKAKVNPWWPFQLAFLLVNLRAMVDETHADREVCDLLWFPTGGGKTEAYLGLAAFTLVHRRIRARRNGNPHGGAGVTVLSRYTLRLLTIQQYRRALALVTACEYLRISGPSGARGWRPAGRTRLGDLPWGAHRFSIGLWVGGGVTPNNLRDFQYMDGSGKLVTVHGAISILDGKQGEGEPAQILNCPACRSVLAVPSEGVRRGDSTILHLVVGDLDSGPDCRDPALFSQEPIQATDVQVTPHKDRAFATVSITFTAADETAAMALDRWVSEHVLRQLGDDSYLVAVRASRPGYFVRQASWGRGKGAPKDVDFEIFCPNPRCTLNTNIAWSEVTEAGEWPVLEAFDTGGGWSTHCPVPALTVDEQVYAWCPSMVVATVDKFARLAYEPRASSLFGNVDHFNEHLGYFRSGAPPSGPASLPVQPRDLPPSGKNSPVPGFRPPELILQDELHLIEGPLGSMVGLYESGIDLLATNLSRGAPVRPKYVASTATVRQAEEQVQSLFDRRLEIFPPPGVQTDESFFSRTSSSHPLEAQQPGRLYLGLVAPGRGAQTPLVRTWSRLLQAPTDRLAKGVRPAELDPFWTLVGYFNAIRELAGAVALVRQDIVQRLASIASSPRALTQTDPMELSSRADSLSLPTMLEDLAASLHRSREAVNAVVATSMFGTGVDVDRLGLMFVNGQPKTTSSYIQATGRVGRSTGGLVVTFYRSSRPRDLSHYEYFTGYHTTLYRHVEPVTVNPFAPRTRDRALGPVMVSILRQAALLPGSTGPVPVSRHWRIQQRLKTDWHCQASEMSSARSAPDVQLLPDLLERRASTQPELRRPTSGETTDHAHAELDRWKDLADQVLGTLLFYEGSVTRVPSHPVVLGDLAHQVASTGEAYQNAPTSLREVEATTTVQGRS</sequence>
<dbReference type="CDD" id="cd18785">
    <property type="entry name" value="SF2_C"/>
    <property type="match status" value="1"/>
</dbReference>
<accession>A0ABW7ZAG7</accession>